<evidence type="ECO:0000256" key="1">
    <source>
        <dbReference type="SAM" id="MobiDB-lite"/>
    </source>
</evidence>
<feature type="signal peptide" evidence="2">
    <location>
        <begin position="1"/>
        <end position="20"/>
    </location>
</feature>
<proteinExistence type="predicted"/>
<comment type="caution">
    <text evidence="3">The sequence shown here is derived from an EMBL/GenBank/DDBJ whole genome shotgun (WGS) entry which is preliminary data.</text>
</comment>
<name>A0ABU7LSW7_9PROT</name>
<dbReference type="EMBL" id="JAZDRP010000008">
    <property type="protein sequence ID" value="MEE2527012.1"/>
    <property type="molecule type" value="Genomic_DNA"/>
</dbReference>
<reference evidence="3 4" key="1">
    <citation type="submission" date="2024-01" db="EMBL/GenBank/DDBJ databases">
        <title>Hyphobacterium bacterium isolated from marine sediment.</title>
        <authorList>
            <person name="Zhao S."/>
        </authorList>
    </citation>
    <scope>NUCLEOTIDE SEQUENCE [LARGE SCALE GENOMIC DNA]</scope>
    <source>
        <strain evidence="4">HN65</strain>
    </source>
</reference>
<feature type="region of interest" description="Disordered" evidence="1">
    <location>
        <begin position="101"/>
        <end position="137"/>
    </location>
</feature>
<keyword evidence="4" id="KW-1185">Reference proteome</keyword>
<gene>
    <name evidence="3" type="ORF">V0U79_11585</name>
</gene>
<dbReference type="RefSeq" id="WP_330199676.1">
    <property type="nucleotide sequence ID" value="NZ_JAZDRP010000008.1"/>
</dbReference>
<evidence type="ECO:0000313" key="3">
    <source>
        <dbReference type="EMBL" id="MEE2527012.1"/>
    </source>
</evidence>
<feature type="chain" id="PRO_5047416912" evidence="2">
    <location>
        <begin position="21"/>
        <end position="216"/>
    </location>
</feature>
<evidence type="ECO:0000313" key="4">
    <source>
        <dbReference type="Proteomes" id="UP001354971"/>
    </source>
</evidence>
<accession>A0ABU7LSW7</accession>
<feature type="compositionally biased region" description="Polar residues" evidence="1">
    <location>
        <begin position="115"/>
        <end position="127"/>
    </location>
</feature>
<dbReference type="Proteomes" id="UP001354971">
    <property type="component" value="Unassembled WGS sequence"/>
</dbReference>
<organism evidence="3 4">
    <name type="scientific">Hyphobacterium lacteum</name>
    <dbReference type="NCBI Taxonomy" id="3116575"/>
    <lineage>
        <taxon>Bacteria</taxon>
        <taxon>Pseudomonadati</taxon>
        <taxon>Pseudomonadota</taxon>
        <taxon>Alphaproteobacteria</taxon>
        <taxon>Maricaulales</taxon>
        <taxon>Maricaulaceae</taxon>
        <taxon>Hyphobacterium</taxon>
    </lineage>
</organism>
<evidence type="ECO:0000256" key="2">
    <source>
        <dbReference type="SAM" id="SignalP"/>
    </source>
</evidence>
<keyword evidence="2" id="KW-0732">Signal</keyword>
<protein>
    <submittedName>
        <fullName evidence="3">Uncharacterized protein</fullName>
    </submittedName>
</protein>
<sequence>MNTRLLAIFFSASVSLPALAQDDASPLSPLFQCRAITDDAQRLACLDAAVDQLYASENSGEIIAVERAEIEAAEEATYGLNIPQFSLPRLPSVGLPSFSGGESDDLADAADTAAPGTSSGNDQTTAPTRRVERDDDGAITRISGLPVQNIERDAYDRMIITLQNGQVWRQIDDTRVLYSRRQPFTEMSVAVRSAALGSHMMQLNDRGRWFRVRREQ</sequence>